<dbReference type="EMBL" id="JQCP01000004">
    <property type="protein sequence ID" value="KRO01540.1"/>
    <property type="molecule type" value="Genomic_DNA"/>
</dbReference>
<keyword evidence="3" id="KW-1185">Reference proteome</keyword>
<organism evidence="2 3">
    <name type="scientific">Lancefieldella rimae</name>
    <dbReference type="NCBI Taxonomy" id="1383"/>
    <lineage>
        <taxon>Bacteria</taxon>
        <taxon>Bacillati</taxon>
        <taxon>Actinomycetota</taxon>
        <taxon>Coriobacteriia</taxon>
        <taxon>Coriobacteriales</taxon>
        <taxon>Atopobiaceae</taxon>
        <taxon>Lancefieldella</taxon>
    </lineage>
</organism>
<gene>
    <name evidence="2" type="ORF">IV60_GL001412</name>
</gene>
<dbReference type="NCBIfam" id="TIGR01641">
    <property type="entry name" value="phageSPP1_gp7"/>
    <property type="match status" value="1"/>
</dbReference>
<dbReference type="InterPro" id="IPR006528">
    <property type="entry name" value="Phage_head_morphogenesis_dom"/>
</dbReference>
<sequence length="506" mass="58392">MADAAMERDEHALSKRVEQVYTRELKGLEREIASYYQRYGEDNVIAYRRLMETMDPVDRDLLIRDCDKFLAVHPDMQSIVDVRKSIYKLNRLEGLQASARVHFYNVTFEVSGYVDKHLLKQSLRGANTAAEAMGFGKSFYNMDSDAVRRFVDTVWTGNTSYSQRIWDNTETLASYVSQDMAKAFARGDSYQRIAKALEKRFVDVPQSSLMRLVYTEGTYVSRMAQAEELKREGFDSYTIQAVHDGRTCEQCHGVEGKTFRFEDMQVGVNFPPLHPYCRCQIAPAVDDWDAWQQKQEEFGQRQKLARVEENEAFVKAKKGGKNRYSVNYKRVNTKEYHDKFGQLPVPKPVQEQLYIQTGRMLQELDGTPYERLVALDARTGDLVADTYSHELVKLAANFNKDELKIVRKHKNGIVLLHNHPGDSYPSLSDIYSAMMTEGVSGSLVSGHGGTVYYIEPIKLHGFEERYSILLEEAKQFTTEIERAQLIAFIRLEEENEVKKWYRVLKI</sequence>
<evidence type="ECO:0000259" key="1">
    <source>
        <dbReference type="Pfam" id="PF04233"/>
    </source>
</evidence>
<dbReference type="Proteomes" id="UP000051927">
    <property type="component" value="Unassembled WGS sequence"/>
</dbReference>
<reference evidence="2 3" key="1">
    <citation type="journal article" date="2015" name="Genome Announc.">
        <title>Expanding the biotechnology potential of lactobacilli through comparative genomics of 213 strains and associated genera.</title>
        <authorList>
            <person name="Sun Z."/>
            <person name="Harris H.M."/>
            <person name="McCann A."/>
            <person name="Guo C."/>
            <person name="Argimon S."/>
            <person name="Zhang W."/>
            <person name="Yang X."/>
            <person name="Jeffery I.B."/>
            <person name="Cooney J.C."/>
            <person name="Kagawa T.F."/>
            <person name="Liu W."/>
            <person name="Song Y."/>
            <person name="Salvetti E."/>
            <person name="Wrobel A."/>
            <person name="Rasinkangas P."/>
            <person name="Parkhill J."/>
            <person name="Rea M.C."/>
            <person name="O'Sullivan O."/>
            <person name="Ritari J."/>
            <person name="Douillard F.P."/>
            <person name="Paul Ross R."/>
            <person name="Yang R."/>
            <person name="Briner A.E."/>
            <person name="Felis G.E."/>
            <person name="de Vos W.M."/>
            <person name="Barrangou R."/>
            <person name="Klaenhammer T.R."/>
            <person name="Caufield P.W."/>
            <person name="Cui Y."/>
            <person name="Zhang H."/>
            <person name="O'Toole P.W."/>
        </authorList>
    </citation>
    <scope>NUCLEOTIDE SEQUENCE [LARGE SCALE GENOMIC DNA]</scope>
    <source>
        <strain evidence="2 3">DSM 7090</strain>
    </source>
</reference>
<comment type="caution">
    <text evidence="2">The sequence shown here is derived from an EMBL/GenBank/DDBJ whole genome shotgun (WGS) entry which is preliminary data.</text>
</comment>
<proteinExistence type="predicted"/>
<feature type="domain" description="Phage head morphogenesis" evidence="1">
    <location>
        <begin position="176"/>
        <end position="281"/>
    </location>
</feature>
<evidence type="ECO:0000313" key="2">
    <source>
        <dbReference type="EMBL" id="KRO01540.1"/>
    </source>
</evidence>
<dbReference type="Pfam" id="PF04233">
    <property type="entry name" value="Phage_Mu_F"/>
    <property type="match status" value="1"/>
</dbReference>
<evidence type="ECO:0000313" key="3">
    <source>
        <dbReference type="Proteomes" id="UP000051927"/>
    </source>
</evidence>
<name>A0ABR5PZ31_9ACTN</name>
<protein>
    <submittedName>
        <fullName evidence="2">Phage protein</fullName>
    </submittedName>
</protein>
<accession>A0ABR5PZ31</accession>